<keyword evidence="1" id="KW-0812">Transmembrane</keyword>
<keyword evidence="1" id="KW-0472">Membrane</keyword>
<feature type="transmembrane region" description="Helical" evidence="1">
    <location>
        <begin position="41"/>
        <end position="74"/>
    </location>
</feature>
<evidence type="ECO:0000256" key="1">
    <source>
        <dbReference type="SAM" id="Phobius"/>
    </source>
</evidence>
<dbReference type="RefSeq" id="WP_381329194.1">
    <property type="nucleotide sequence ID" value="NZ_JBHTMM010000043.1"/>
</dbReference>
<keyword evidence="3" id="KW-1185">Reference proteome</keyword>
<protein>
    <submittedName>
        <fullName evidence="2">Uncharacterized protein</fullName>
    </submittedName>
</protein>
<proteinExistence type="predicted"/>
<accession>A0ABW3XKF1</accession>
<evidence type="ECO:0000313" key="3">
    <source>
        <dbReference type="Proteomes" id="UP001597058"/>
    </source>
</evidence>
<sequence length="104" mass="11311">MECKSCSSTNVQRLSHYWESLPAESPLRVRYAPPGEVQASYWVALLAAVLGIVVVTSGAVLLGLLVTVGGLLWGVFMYRGVQEYQASLEAWSSRTICLACIGQF</sequence>
<keyword evidence="1" id="KW-1133">Transmembrane helix</keyword>
<name>A0ABW3XKF1_9ACTN</name>
<gene>
    <name evidence="2" type="ORF">ACFQ5X_28690</name>
</gene>
<evidence type="ECO:0000313" key="2">
    <source>
        <dbReference type="EMBL" id="MFD1309825.1"/>
    </source>
</evidence>
<organism evidence="2 3">
    <name type="scientific">Streptomyces kaempferi</name>
    <dbReference type="NCBI Taxonomy" id="333725"/>
    <lineage>
        <taxon>Bacteria</taxon>
        <taxon>Bacillati</taxon>
        <taxon>Actinomycetota</taxon>
        <taxon>Actinomycetes</taxon>
        <taxon>Kitasatosporales</taxon>
        <taxon>Streptomycetaceae</taxon>
        <taxon>Streptomyces</taxon>
    </lineage>
</organism>
<dbReference type="EMBL" id="JBHTMM010000043">
    <property type="protein sequence ID" value="MFD1309825.1"/>
    <property type="molecule type" value="Genomic_DNA"/>
</dbReference>
<dbReference type="Proteomes" id="UP001597058">
    <property type="component" value="Unassembled WGS sequence"/>
</dbReference>
<reference evidence="3" key="1">
    <citation type="journal article" date="2019" name="Int. J. Syst. Evol. Microbiol.">
        <title>The Global Catalogue of Microorganisms (GCM) 10K type strain sequencing project: providing services to taxonomists for standard genome sequencing and annotation.</title>
        <authorList>
            <consortium name="The Broad Institute Genomics Platform"/>
            <consortium name="The Broad Institute Genome Sequencing Center for Infectious Disease"/>
            <person name="Wu L."/>
            <person name="Ma J."/>
        </authorList>
    </citation>
    <scope>NUCLEOTIDE SEQUENCE [LARGE SCALE GENOMIC DNA]</scope>
    <source>
        <strain evidence="3">CGMCC 4.7020</strain>
    </source>
</reference>
<comment type="caution">
    <text evidence="2">The sequence shown here is derived from an EMBL/GenBank/DDBJ whole genome shotgun (WGS) entry which is preliminary data.</text>
</comment>